<feature type="coiled-coil region" evidence="1">
    <location>
        <begin position="410"/>
        <end position="437"/>
    </location>
</feature>
<dbReference type="OrthoDB" id="79849at2"/>
<dbReference type="PROSITE" id="PS51450">
    <property type="entry name" value="LRR"/>
    <property type="match status" value="1"/>
</dbReference>
<reference evidence="2 3" key="1">
    <citation type="submission" date="2014-12" db="EMBL/GenBank/DDBJ databases">
        <title>Complete genome sequence of Francisella guanzhouensis strain 08HL01032 isolated from air-conditioning system in China.</title>
        <authorList>
            <person name="Svensson D."/>
            <person name="Ohrman C."/>
            <person name="Backman S."/>
            <person name="Karlsson E."/>
            <person name="Nilsson E."/>
            <person name="Bystrom M."/>
            <person name="Larkeryd A."/>
            <person name="Stenberg P."/>
            <person name="Scholtz H.C."/>
            <person name="Forsman M."/>
            <person name="Sjodin A."/>
        </authorList>
    </citation>
    <scope>NUCLEOTIDE SEQUENCE [LARGE SCALE GENOMIC DNA]</scope>
    <source>
        <strain evidence="2 3">08HL01032</strain>
    </source>
</reference>
<accession>A0A0A8E524</accession>
<dbReference type="InterPro" id="IPR001611">
    <property type="entry name" value="Leu-rich_rpt"/>
</dbReference>
<organism evidence="2 3">
    <name type="scientific">Allofrancisella guangzhouensis</name>
    <dbReference type="NCBI Taxonomy" id="594679"/>
    <lineage>
        <taxon>Bacteria</taxon>
        <taxon>Pseudomonadati</taxon>
        <taxon>Pseudomonadota</taxon>
        <taxon>Gammaproteobacteria</taxon>
        <taxon>Thiotrichales</taxon>
        <taxon>Francisellaceae</taxon>
        <taxon>Allofrancisella</taxon>
    </lineage>
</organism>
<dbReference type="EMBL" id="CP010427">
    <property type="protein sequence ID" value="AJC48697.1"/>
    <property type="molecule type" value="Genomic_DNA"/>
</dbReference>
<keyword evidence="1" id="KW-0175">Coiled coil</keyword>
<evidence type="ECO:0008006" key="4">
    <source>
        <dbReference type="Google" id="ProtNLM"/>
    </source>
</evidence>
<evidence type="ECO:0000313" key="2">
    <source>
        <dbReference type="EMBL" id="AJC48697.1"/>
    </source>
</evidence>
<evidence type="ECO:0000256" key="1">
    <source>
        <dbReference type="SAM" id="Coils"/>
    </source>
</evidence>
<protein>
    <recommendedName>
        <fullName evidence="4">Tail tape measure protein</fullName>
    </recommendedName>
</protein>
<dbReference type="KEGG" id="fgu:SD28_03090"/>
<evidence type="ECO:0000313" key="3">
    <source>
        <dbReference type="Proteomes" id="UP000031104"/>
    </source>
</evidence>
<keyword evidence="3" id="KW-1185">Reference proteome</keyword>
<dbReference type="Proteomes" id="UP000031104">
    <property type="component" value="Chromosome"/>
</dbReference>
<sequence>MSQNFNVAIKITETGAELAGKSIRNMSIRVTQATKAMAGLTAALGAVAGGAAKIVGDFAKTADSLAKTSRATGVSVESLQKWEYVAGQSGVAADSMQNAIKQFASSMGQAERGMGRALPLLDKLGIQFRDVNGNIRDTEALMYDVVSASENLSKVEQLDIARQLFQNADFAVVLQNSVDDIKNLGNNMSDLGLITSKNAADSEVYIDSMDNLKRSFAGVGFEISTSLIPLLLDIIKSTTDWIKTNKEWISQNISGIIEGIVGAFQVLVSIIKDVFGAFGDLTDALNITGNTGLSVGEIIGNTFKNIAIIIRTVIEAIKVAFKSGILFIIHIFESLWNKIQIISVYIENVFKNPIKTILSLFNHLLVGILGIFSKIANVIARITGSETFKGIQQGIDNLQSSIAASIDFGNDAANERIKQLSREGAALEKAYLDSQKEIIISSAENIVETTYKLYGTDEAKKQLNEVSSAANATNIAVQNVANVQFNEVNFLKSLGLEDNKIKDIITNLNTLRGAQDKLSKETSNLASAQLGLQLLDSIGITDATTLLSATEQLALQREELERLKQVAEATGVPLEKLQEQLTKTGQSQDTLSASIKNFDFSALQAITFSDLLADSINAMGNNIANTISDVIAGNKSLADGFRDMTAKILTDISALIIKMLVFKAIMSSLQGLGFGTGGGLLGGLFGFSDGGLVGSSGARVGFADGGYTGDGGKYDVAGIVHKGEYVVPKNLVAPNIDVIRGLEAQRLGRRGFATGGPVATSIQSSKIVQPTAQANNNQQSNMKIIVVMDRDQLAEELANSQGFETRIVNIARRNKQEINS</sequence>
<gene>
    <name evidence="2" type="ORF">SD28_03090</name>
</gene>
<dbReference type="RefSeq" id="WP_039123993.1">
    <property type="nucleotide sequence ID" value="NZ_CP010427.1"/>
</dbReference>
<name>A0A0A8E524_9GAMM</name>
<proteinExistence type="predicted"/>
<dbReference type="HOGENOM" id="CLU_375009_0_0_6"/>
<dbReference type="AlphaFoldDB" id="A0A0A8E524"/>